<proteinExistence type="predicted"/>
<dbReference type="Proteomes" id="UP000001307">
    <property type="component" value="Unassembled WGS sequence"/>
</dbReference>
<keyword evidence="1" id="KW-0175">Coiled coil</keyword>
<feature type="compositionally biased region" description="Low complexity" evidence="2">
    <location>
        <begin position="293"/>
        <end position="312"/>
    </location>
</feature>
<keyword evidence="4" id="KW-1185">Reference proteome</keyword>
<dbReference type="EMBL" id="FN653035">
    <property type="protein sequence ID" value="CBY09179.1"/>
    <property type="molecule type" value="Genomic_DNA"/>
</dbReference>
<feature type="region of interest" description="Disordered" evidence="2">
    <location>
        <begin position="291"/>
        <end position="328"/>
    </location>
</feature>
<reference evidence="3" key="1">
    <citation type="journal article" date="2010" name="Science">
        <title>Plasticity of animal genome architecture unmasked by rapid evolution of a pelagic tunicate.</title>
        <authorList>
            <person name="Denoeud F."/>
            <person name="Henriet S."/>
            <person name="Mungpakdee S."/>
            <person name="Aury J.M."/>
            <person name="Da Silva C."/>
            <person name="Brinkmann H."/>
            <person name="Mikhaleva J."/>
            <person name="Olsen L.C."/>
            <person name="Jubin C."/>
            <person name="Canestro C."/>
            <person name="Bouquet J.M."/>
            <person name="Danks G."/>
            <person name="Poulain J."/>
            <person name="Campsteijn C."/>
            <person name="Adamski M."/>
            <person name="Cross I."/>
            <person name="Yadetie F."/>
            <person name="Muffato M."/>
            <person name="Louis A."/>
            <person name="Butcher S."/>
            <person name="Tsagkogeorga G."/>
            <person name="Konrad A."/>
            <person name="Singh S."/>
            <person name="Jensen M.F."/>
            <person name="Cong E.H."/>
            <person name="Eikeseth-Otteraa H."/>
            <person name="Noel B."/>
            <person name="Anthouard V."/>
            <person name="Porcel B.M."/>
            <person name="Kachouri-Lafond R."/>
            <person name="Nishino A."/>
            <person name="Ugolini M."/>
            <person name="Chourrout P."/>
            <person name="Nishida H."/>
            <person name="Aasland R."/>
            <person name="Huzurbazar S."/>
            <person name="Westhof E."/>
            <person name="Delsuc F."/>
            <person name="Lehrach H."/>
            <person name="Reinhardt R."/>
            <person name="Weissenbach J."/>
            <person name="Roy S.W."/>
            <person name="Artiguenave F."/>
            <person name="Postlethwait J.H."/>
            <person name="Manak J.R."/>
            <person name="Thompson E.M."/>
            <person name="Jaillon O."/>
            <person name="Du Pasquier L."/>
            <person name="Boudinot P."/>
            <person name="Liberles D.A."/>
            <person name="Volff J.N."/>
            <person name="Philippe H."/>
            <person name="Lenhard B."/>
            <person name="Roest Crollius H."/>
            <person name="Wincker P."/>
            <person name="Chourrout D."/>
        </authorList>
    </citation>
    <scope>NUCLEOTIDE SEQUENCE [LARGE SCALE GENOMIC DNA]</scope>
</reference>
<name>E4XC54_OIKDI</name>
<sequence>MDDVSSKSYAFISVPGDVFRKQARIDQTSQRSKLSWSHRQNSIDSLQGRPKACVVCNAKQELGVCPTCRSINCKTCYKSRGRPQNKLCAICIEKQTSSRSERGRQRSRNERAKLSFSQNSRKAISAIASCFGKRDASPDSRANDFTPPTRSPNIKNTQIQENASNEDLKATLAELRFLKTQRFREMKPIDEGNAQLAKEEERLRAMDAHIAELERGNEIGMARIEEFKSKFFAESARRSHLKTQFVQAGEEFKKINQKKVESEKLKAHYLRIEHHLQLEMAEIEELENELRRLSAQKQRSRNSSQRHSQRASVSSEKLAHRQVYAKNK</sequence>
<feature type="compositionally biased region" description="Polar residues" evidence="2">
    <location>
        <begin position="146"/>
        <end position="157"/>
    </location>
</feature>
<gene>
    <name evidence="3" type="ORF">GSOID_T00007707001</name>
</gene>
<organism evidence="3">
    <name type="scientific">Oikopleura dioica</name>
    <name type="common">Tunicate</name>
    <dbReference type="NCBI Taxonomy" id="34765"/>
    <lineage>
        <taxon>Eukaryota</taxon>
        <taxon>Metazoa</taxon>
        <taxon>Chordata</taxon>
        <taxon>Tunicata</taxon>
        <taxon>Appendicularia</taxon>
        <taxon>Copelata</taxon>
        <taxon>Oikopleuridae</taxon>
        <taxon>Oikopleura</taxon>
    </lineage>
</organism>
<feature type="region of interest" description="Disordered" evidence="2">
    <location>
        <begin position="134"/>
        <end position="157"/>
    </location>
</feature>
<feature type="coiled-coil region" evidence="1">
    <location>
        <begin position="189"/>
        <end position="216"/>
    </location>
</feature>
<dbReference type="InParanoid" id="E4XC54"/>
<evidence type="ECO:0000313" key="3">
    <source>
        <dbReference type="EMBL" id="CBY09179.1"/>
    </source>
</evidence>
<evidence type="ECO:0000313" key="4">
    <source>
        <dbReference type="Proteomes" id="UP000001307"/>
    </source>
</evidence>
<protein>
    <submittedName>
        <fullName evidence="3">Uncharacterized protein</fullName>
    </submittedName>
</protein>
<evidence type="ECO:0000256" key="1">
    <source>
        <dbReference type="SAM" id="Coils"/>
    </source>
</evidence>
<accession>E4XC54</accession>
<dbReference type="AlphaFoldDB" id="E4XC54"/>
<evidence type="ECO:0000256" key="2">
    <source>
        <dbReference type="SAM" id="MobiDB-lite"/>
    </source>
</evidence>